<evidence type="ECO:0000313" key="3">
    <source>
        <dbReference type="Proteomes" id="UP001325680"/>
    </source>
</evidence>
<gene>
    <name evidence="2" type="ORF">U0035_12870</name>
</gene>
<accession>A0ABZ0VZW4</accession>
<evidence type="ECO:0000256" key="1">
    <source>
        <dbReference type="SAM" id="SignalP"/>
    </source>
</evidence>
<reference evidence="2 3" key="1">
    <citation type="submission" date="2023-12" db="EMBL/GenBank/DDBJ databases">
        <title>Genome sequencing and assembly of bacterial species from a model synthetic community.</title>
        <authorList>
            <person name="Hogle S.L."/>
        </authorList>
    </citation>
    <scope>NUCLEOTIDE SEQUENCE [LARGE SCALE GENOMIC DNA]</scope>
    <source>
        <strain evidence="2 3">HAMBI_3031</strain>
    </source>
</reference>
<feature type="signal peptide" evidence="1">
    <location>
        <begin position="1"/>
        <end position="21"/>
    </location>
</feature>
<dbReference type="EMBL" id="CP139960">
    <property type="protein sequence ID" value="WQD36560.1"/>
    <property type="molecule type" value="Genomic_DNA"/>
</dbReference>
<name>A0ABZ0VZW4_9BACT</name>
<keyword evidence="1" id="KW-0732">Signal</keyword>
<dbReference type="RefSeq" id="WP_245957671.1">
    <property type="nucleotide sequence ID" value="NZ_CP139960.1"/>
</dbReference>
<sequence>MKRFFFILLILTAAGLAGVQAQITVKGTVFDSSGTYPVQGVSVLSTNGAGTFTDAMGDYSIRVSETDSIWFSYLNKPTRKFLVRSIKTPYAFNISLQTFITLLPGVKARVKDYKRDSIQNRQDYAKYFDYQKPGLKVSSLSDGSVGFDLNEIINSFRFGRNKRLSMFQNRLISQEQEAFIKHRFSKALIRRITGADNDSTISEFIIYYQPSFLFTSTATDYTFHKYIKDSYERFTAGLMPTPLWLEGATEDDDAVIYRRFNSRP</sequence>
<evidence type="ECO:0000313" key="2">
    <source>
        <dbReference type="EMBL" id="WQD36560.1"/>
    </source>
</evidence>
<dbReference type="Proteomes" id="UP001325680">
    <property type="component" value="Chromosome"/>
</dbReference>
<feature type="chain" id="PRO_5047314093" evidence="1">
    <location>
        <begin position="22"/>
        <end position="264"/>
    </location>
</feature>
<dbReference type="InterPro" id="IPR008969">
    <property type="entry name" value="CarboxyPept-like_regulatory"/>
</dbReference>
<organism evidence="2 3">
    <name type="scientific">Niabella yanshanensis</name>
    <dbReference type="NCBI Taxonomy" id="577386"/>
    <lineage>
        <taxon>Bacteria</taxon>
        <taxon>Pseudomonadati</taxon>
        <taxon>Bacteroidota</taxon>
        <taxon>Chitinophagia</taxon>
        <taxon>Chitinophagales</taxon>
        <taxon>Chitinophagaceae</taxon>
        <taxon>Niabella</taxon>
    </lineage>
</organism>
<protein>
    <submittedName>
        <fullName evidence="2">Carboxypeptidase-like regulatory domain-containing protein</fullName>
    </submittedName>
</protein>
<dbReference type="SUPFAM" id="SSF49464">
    <property type="entry name" value="Carboxypeptidase regulatory domain-like"/>
    <property type="match status" value="1"/>
</dbReference>
<keyword evidence="3" id="KW-1185">Reference proteome</keyword>
<proteinExistence type="predicted"/>